<dbReference type="Pfam" id="PF12796">
    <property type="entry name" value="Ank_2"/>
    <property type="match status" value="1"/>
</dbReference>
<dbReference type="InterPro" id="IPR036770">
    <property type="entry name" value="Ankyrin_rpt-contain_sf"/>
</dbReference>
<evidence type="ECO:0008006" key="20">
    <source>
        <dbReference type="Google" id="ProtNLM"/>
    </source>
</evidence>
<dbReference type="Proteomes" id="UP000287651">
    <property type="component" value="Unassembled WGS sequence"/>
</dbReference>
<dbReference type="InterPro" id="IPR024228">
    <property type="entry name" value="NPR_central_dom"/>
</dbReference>
<evidence type="ECO:0000256" key="3">
    <source>
        <dbReference type="ARBA" id="ARBA00004906"/>
    </source>
</evidence>
<dbReference type="PROSITE" id="PS50097">
    <property type="entry name" value="BTB"/>
    <property type="match status" value="1"/>
</dbReference>
<keyword evidence="9" id="KW-0862">Zinc</keyword>
<dbReference type="PROSITE" id="PS50088">
    <property type="entry name" value="ANK_REPEAT"/>
    <property type="match status" value="1"/>
</dbReference>
<accession>A0A426Y2F5</accession>
<dbReference type="PANTHER" id="PTHR46668">
    <property type="entry name" value="BTB/POZ DOMAIN AND ANKYRIN REPEAT-CONTAINING PROTEIN NH5.2"/>
    <property type="match status" value="1"/>
</dbReference>
<reference evidence="18 19" key="1">
    <citation type="journal article" date="2014" name="Agronomy (Basel)">
        <title>A Draft Genome Sequence for Ensete ventricosum, the Drought-Tolerant Tree Against Hunger.</title>
        <authorList>
            <person name="Harrison J."/>
            <person name="Moore K.A."/>
            <person name="Paszkiewicz K."/>
            <person name="Jones T."/>
            <person name="Grant M."/>
            <person name="Ambacheew D."/>
            <person name="Muzemil S."/>
            <person name="Studholme D.J."/>
        </authorList>
    </citation>
    <scope>NUCLEOTIDE SEQUENCE [LARGE SCALE GENOMIC DNA]</scope>
</reference>
<dbReference type="FunFam" id="1.25.40.20:FF:000058">
    <property type="entry name" value="regulatory protein NPR5 isoform X2"/>
    <property type="match status" value="1"/>
</dbReference>
<dbReference type="GO" id="GO:0006355">
    <property type="term" value="P:regulation of DNA-templated transcription"/>
    <property type="evidence" value="ECO:0007669"/>
    <property type="project" value="TreeGrafter"/>
</dbReference>
<evidence type="ECO:0000256" key="13">
    <source>
        <dbReference type="PROSITE-ProRule" id="PRU00023"/>
    </source>
</evidence>
<dbReference type="GO" id="GO:0005737">
    <property type="term" value="C:cytoplasm"/>
    <property type="evidence" value="ECO:0007669"/>
    <property type="project" value="UniProtKB-SubCell"/>
</dbReference>
<evidence type="ECO:0000259" key="16">
    <source>
        <dbReference type="PROSITE" id="PS50097"/>
    </source>
</evidence>
<keyword evidence="10 13" id="KW-0040">ANK repeat</keyword>
<feature type="domain" description="C2HC NPR-type" evidence="17">
    <location>
        <begin position="134"/>
        <end position="148"/>
    </location>
</feature>
<dbReference type="Gene3D" id="3.30.710.10">
    <property type="entry name" value="Potassium Channel Kv1.1, Chain A"/>
    <property type="match status" value="1"/>
</dbReference>
<dbReference type="SUPFAM" id="SSF48403">
    <property type="entry name" value="Ankyrin repeat"/>
    <property type="match status" value="1"/>
</dbReference>
<dbReference type="Gene3D" id="1.25.40.20">
    <property type="entry name" value="Ankyrin repeat-containing domain"/>
    <property type="match status" value="1"/>
</dbReference>
<comment type="subcellular location">
    <subcellularLocation>
        <location evidence="2">Cytoplasm</location>
    </subcellularLocation>
    <subcellularLocation>
        <location evidence="1">Nucleus</location>
    </subcellularLocation>
</comment>
<dbReference type="GO" id="GO:0000976">
    <property type="term" value="F:transcription cis-regulatory region binding"/>
    <property type="evidence" value="ECO:0007669"/>
    <property type="project" value="TreeGrafter"/>
</dbReference>
<dbReference type="Pfam" id="PF00651">
    <property type="entry name" value="BTB"/>
    <property type="match status" value="1"/>
</dbReference>
<comment type="pathway">
    <text evidence="3">Protein modification; protein ubiquitination.</text>
</comment>
<organism evidence="18 19">
    <name type="scientific">Ensete ventricosum</name>
    <name type="common">Abyssinian banana</name>
    <name type="synonym">Musa ensete</name>
    <dbReference type="NCBI Taxonomy" id="4639"/>
    <lineage>
        <taxon>Eukaryota</taxon>
        <taxon>Viridiplantae</taxon>
        <taxon>Streptophyta</taxon>
        <taxon>Embryophyta</taxon>
        <taxon>Tracheophyta</taxon>
        <taxon>Spermatophyta</taxon>
        <taxon>Magnoliopsida</taxon>
        <taxon>Liliopsida</taxon>
        <taxon>Zingiberales</taxon>
        <taxon>Musaceae</taxon>
        <taxon>Ensete</taxon>
    </lineage>
</organism>
<evidence type="ECO:0000256" key="2">
    <source>
        <dbReference type="ARBA" id="ARBA00004496"/>
    </source>
</evidence>
<dbReference type="GO" id="GO:0005634">
    <property type="term" value="C:nucleus"/>
    <property type="evidence" value="ECO:0007669"/>
    <property type="project" value="UniProtKB-SubCell"/>
</dbReference>
<feature type="region of interest" description="Disordered" evidence="15">
    <location>
        <begin position="597"/>
        <end position="628"/>
    </location>
</feature>
<evidence type="ECO:0000256" key="11">
    <source>
        <dbReference type="ARBA" id="ARBA00023242"/>
    </source>
</evidence>
<evidence type="ECO:0000256" key="4">
    <source>
        <dbReference type="ARBA" id="ARBA00022490"/>
    </source>
</evidence>
<comment type="caution">
    <text evidence="14">Lacks conserved residue(s) required for the propagation of feature annotation.</text>
</comment>
<keyword evidence="7 14" id="KW-0863">Zinc-finger</keyword>
<dbReference type="PROSITE" id="PS52046">
    <property type="entry name" value="ZF_C2HC_NPR"/>
    <property type="match status" value="1"/>
</dbReference>
<dbReference type="GO" id="GO:0008270">
    <property type="term" value="F:zinc ion binding"/>
    <property type="evidence" value="ECO:0007669"/>
    <property type="project" value="UniProtKB-KW"/>
</dbReference>
<gene>
    <name evidence="18" type="ORF">B296_00048625</name>
</gene>
<evidence type="ECO:0000313" key="18">
    <source>
        <dbReference type="EMBL" id="RRT45922.1"/>
    </source>
</evidence>
<dbReference type="EMBL" id="AMZH03015521">
    <property type="protein sequence ID" value="RRT45922.1"/>
    <property type="molecule type" value="Genomic_DNA"/>
</dbReference>
<evidence type="ECO:0000259" key="17">
    <source>
        <dbReference type="PROSITE" id="PS52046"/>
    </source>
</evidence>
<comment type="caution">
    <text evidence="18">The sequence shown here is derived from an EMBL/GenBank/DDBJ whole genome shotgun (WGS) entry which is preliminary data.</text>
</comment>
<dbReference type="InterPro" id="IPR044284">
    <property type="entry name" value="NPR5/6"/>
</dbReference>
<keyword evidence="11" id="KW-0539">Nucleus</keyword>
<dbReference type="SMART" id="SM00225">
    <property type="entry name" value="BTB"/>
    <property type="match status" value="1"/>
</dbReference>
<feature type="compositionally biased region" description="Gly residues" evidence="15">
    <location>
        <begin position="600"/>
        <end position="617"/>
    </location>
</feature>
<keyword evidence="4" id="KW-0963">Cytoplasm</keyword>
<sequence>IERKGSEEDGGGGRKGKKERMEEALKSLSLDYLNLLINGQAFSDVTFSVEGRLVHAHRCILAARSLFFRRFFCGTESPPPGLLSSPRGGAASPGATGAAVVIPVNSVSYEVFLLMLQFLYSGQVSVVPQKHEPRPNCGERGCWHTHCTAAVDLALDTLAAARSFGVKQLEQITEVASPTRTLLLPILSPPTVHLDVALFLGTLNRTYYSTTLNSNLTYPLPKKKKFMHHYRFLELGALLLSHDAITRSTTPGDPPILLFQYFMRGINLEFPAHHPVICMMSVDAHVCCGWVQKQLASVVEKASIEDVMKVLMASRQQDMQQLWATCSHLVAKSGLPAEVLAKHLPIDVVARIEELRLKSSLARRSSFVAHHPHQIDVGGPAADLEDHHHKIRRMRRALDSSDVELVKLMVMGEGLNLDDALALHYAVENCSREVVKALLELGAADVNCPAGPTGKTPLHIAAEMVCPDMVAVLLDHHADPNVRTVDGVTPLDILRTLTSDFLFKGAVPGLSHIEPNKLRLCLELVQSAALVLSREEANCGGGTGGAGNSPSSAIYPRMNPEIGACNTNSSSSSMVNLSLDSRMVYLNLGMAAQFGSKMNDGGGDESGSGRSRGGGIGPSSMYPSHAFP</sequence>
<feature type="repeat" description="ANK" evidence="13">
    <location>
        <begin position="453"/>
        <end position="485"/>
    </location>
</feature>
<name>A0A426Y2F5_ENSVE</name>
<keyword evidence="6" id="KW-0677">Repeat</keyword>
<keyword evidence="8" id="KW-0833">Ubl conjugation pathway</keyword>
<evidence type="ECO:0000256" key="15">
    <source>
        <dbReference type="SAM" id="MobiDB-lite"/>
    </source>
</evidence>
<dbReference type="InterPro" id="IPR000210">
    <property type="entry name" value="BTB/POZ_dom"/>
</dbReference>
<evidence type="ECO:0000256" key="10">
    <source>
        <dbReference type="ARBA" id="ARBA00023043"/>
    </source>
</evidence>
<dbReference type="InterPro" id="IPR002110">
    <property type="entry name" value="Ankyrin_rpt"/>
</dbReference>
<dbReference type="GO" id="GO:0099402">
    <property type="term" value="P:plant organ development"/>
    <property type="evidence" value="ECO:0007669"/>
    <property type="project" value="InterPro"/>
</dbReference>
<proteinExistence type="inferred from homology"/>
<dbReference type="PANTHER" id="PTHR46668:SF1">
    <property type="entry name" value="REGULATORY PROTEIN NPR5"/>
    <property type="match status" value="1"/>
</dbReference>
<evidence type="ECO:0000256" key="5">
    <source>
        <dbReference type="ARBA" id="ARBA00022723"/>
    </source>
</evidence>
<dbReference type="InterPro" id="IPR011333">
    <property type="entry name" value="SKP1/BTB/POZ_sf"/>
</dbReference>
<dbReference type="PROSITE" id="PS50297">
    <property type="entry name" value="ANK_REP_REGION"/>
    <property type="match status" value="1"/>
</dbReference>
<evidence type="ECO:0000256" key="12">
    <source>
        <dbReference type="ARBA" id="ARBA00044752"/>
    </source>
</evidence>
<dbReference type="GO" id="GO:0009864">
    <property type="term" value="P:induced systemic resistance, jasmonic acid mediated signaling pathway"/>
    <property type="evidence" value="ECO:0007669"/>
    <property type="project" value="TreeGrafter"/>
</dbReference>
<dbReference type="InterPro" id="IPR057250">
    <property type="entry name" value="Znf_C2HC_NPR-type"/>
</dbReference>
<evidence type="ECO:0000256" key="7">
    <source>
        <dbReference type="ARBA" id="ARBA00022771"/>
    </source>
</evidence>
<evidence type="ECO:0000256" key="1">
    <source>
        <dbReference type="ARBA" id="ARBA00004123"/>
    </source>
</evidence>
<protein>
    <recommendedName>
        <fullName evidence="20">BTB domain-containing protein</fullName>
    </recommendedName>
</protein>
<dbReference type="AlphaFoldDB" id="A0A426Y2F5"/>
<feature type="non-terminal residue" evidence="18">
    <location>
        <position position="1"/>
    </location>
</feature>
<dbReference type="SMART" id="SM00248">
    <property type="entry name" value="ANK"/>
    <property type="match status" value="2"/>
</dbReference>
<dbReference type="SUPFAM" id="SSF54695">
    <property type="entry name" value="POZ domain"/>
    <property type="match status" value="1"/>
</dbReference>
<feature type="domain" description="BTB" evidence="16">
    <location>
        <begin position="43"/>
        <end position="128"/>
    </location>
</feature>
<evidence type="ECO:0000256" key="9">
    <source>
        <dbReference type="ARBA" id="ARBA00022833"/>
    </source>
</evidence>
<comment type="similarity">
    <text evidence="12">Belongs to the plant 'ANKYRIN-BTB/POZ' family. 'NOOT-BOP-COCH-like' (NBCL) subfamily.</text>
</comment>
<dbReference type="Pfam" id="PF11900">
    <property type="entry name" value="DUF3420"/>
    <property type="match status" value="1"/>
</dbReference>
<evidence type="ECO:0000256" key="14">
    <source>
        <dbReference type="PROSITE-ProRule" id="PRU01391"/>
    </source>
</evidence>
<evidence type="ECO:0000256" key="6">
    <source>
        <dbReference type="ARBA" id="ARBA00022737"/>
    </source>
</evidence>
<evidence type="ECO:0000313" key="19">
    <source>
        <dbReference type="Proteomes" id="UP000287651"/>
    </source>
</evidence>
<keyword evidence="5" id="KW-0479">Metal-binding</keyword>
<evidence type="ECO:0000256" key="8">
    <source>
        <dbReference type="ARBA" id="ARBA00022786"/>
    </source>
</evidence>